<reference evidence="2 3" key="2">
    <citation type="submission" date="2024-09" db="EMBL/GenBank/DDBJ databases">
        <title>Draft genome sequence of Candidatus Magnetaquicoccaceae bacterium FCR-1.</title>
        <authorList>
            <person name="Shimoshige H."/>
            <person name="Shimamura S."/>
            <person name="Taoka A."/>
            <person name="Kobayashi H."/>
            <person name="Maekawa T."/>
        </authorList>
    </citation>
    <scope>NUCLEOTIDE SEQUENCE [LARGE SCALE GENOMIC DNA]</scope>
    <source>
        <strain evidence="2 3">FCR-1</strain>
    </source>
</reference>
<dbReference type="InterPro" id="IPR045016">
    <property type="entry name" value="NhaD-like"/>
</dbReference>
<feature type="transmembrane region" description="Helical" evidence="1">
    <location>
        <begin position="357"/>
        <end position="381"/>
    </location>
</feature>
<feature type="transmembrane region" description="Helical" evidence="1">
    <location>
        <begin position="157"/>
        <end position="177"/>
    </location>
</feature>
<evidence type="ECO:0000256" key="1">
    <source>
        <dbReference type="SAM" id="Phobius"/>
    </source>
</evidence>
<feature type="transmembrane region" description="Helical" evidence="1">
    <location>
        <begin position="20"/>
        <end position="38"/>
    </location>
</feature>
<sequence length="435" mass="46018">MLTLVPTDLWAYTRSDGHSVAGIPIDFLLFAMTLIGVALFHNRVLHVALSGLTVILLYNFLVTGFKHGSGMGGLVAHFGHEWVILTNLFCLLVGFALLADQFERSHVPQLIPKVLSRGWVGNFVLLILVFILSGFLDNIAAAIIGGTVAMSIFNKRVHIGYVAAIVAASNAGGSGSVVGDTTTTMMWIAGVNPLDVLHAYIAAVVALVVFGIPASVQQAKHAEIVSADSATLHVDKARLAIVFIILVSAIVTNVTVNLRFNHLADHFPFIGVAVWVALIATSFWRAPDWKLIPGTAAGSLFLLALVTCASLMPVEKLPLASWESALVLGFVSAIFDNIPLTALAIKQGGYDWGMLAYTVGFGGSMIWFGSSAGVAISNIVHEAKSVGAWLKNGWHVVLGYVVGFAVLLAVYGWQPTPIGNSASTAAPTASHSGTR</sequence>
<feature type="transmembrane region" description="Helical" evidence="1">
    <location>
        <begin position="266"/>
        <end position="284"/>
    </location>
</feature>
<keyword evidence="1" id="KW-0472">Membrane</keyword>
<keyword evidence="1" id="KW-1133">Transmembrane helix</keyword>
<keyword evidence="3" id="KW-1185">Reference proteome</keyword>
<feature type="transmembrane region" description="Helical" evidence="1">
    <location>
        <begin position="393"/>
        <end position="413"/>
    </location>
</feature>
<feature type="transmembrane region" description="Helical" evidence="1">
    <location>
        <begin position="82"/>
        <end position="99"/>
    </location>
</feature>
<feature type="transmembrane region" description="Helical" evidence="1">
    <location>
        <begin position="44"/>
        <end position="61"/>
    </location>
</feature>
<accession>A0ABQ0CB51</accession>
<feature type="transmembrane region" description="Helical" evidence="1">
    <location>
        <begin position="291"/>
        <end position="312"/>
    </location>
</feature>
<evidence type="ECO:0000313" key="3">
    <source>
        <dbReference type="Proteomes" id="UP001628193"/>
    </source>
</evidence>
<dbReference type="EMBL" id="BAAFGK010000004">
    <property type="protein sequence ID" value="GAB0058127.1"/>
    <property type="molecule type" value="Genomic_DNA"/>
</dbReference>
<feature type="transmembrane region" description="Helical" evidence="1">
    <location>
        <begin position="237"/>
        <end position="260"/>
    </location>
</feature>
<feature type="transmembrane region" description="Helical" evidence="1">
    <location>
        <begin position="324"/>
        <end position="345"/>
    </location>
</feature>
<reference evidence="2 3" key="1">
    <citation type="submission" date="2024-05" db="EMBL/GenBank/DDBJ databases">
        <authorList>
            <consortium name="Candidatus Magnetaquicoccaceae bacterium FCR-1 genome sequencing consortium"/>
            <person name="Shimoshige H."/>
            <person name="Shimamura S."/>
            <person name="Taoka A."/>
            <person name="Kobayashi H."/>
            <person name="Maekawa T."/>
        </authorList>
    </citation>
    <scope>NUCLEOTIDE SEQUENCE [LARGE SCALE GENOMIC DNA]</scope>
    <source>
        <strain evidence="2 3">FCR-1</strain>
    </source>
</reference>
<organism evidence="2 3">
    <name type="scientific">Candidatus Magnetaquiglobus chichijimensis</name>
    <dbReference type="NCBI Taxonomy" id="3141448"/>
    <lineage>
        <taxon>Bacteria</taxon>
        <taxon>Pseudomonadati</taxon>
        <taxon>Pseudomonadota</taxon>
        <taxon>Magnetococcia</taxon>
        <taxon>Magnetococcales</taxon>
        <taxon>Candidatus Magnetaquicoccaceae</taxon>
        <taxon>Candidatus Magnetaquiglobus</taxon>
    </lineage>
</organism>
<comment type="caution">
    <text evidence="2">The sequence shown here is derived from an EMBL/GenBank/DDBJ whole genome shotgun (WGS) entry which is preliminary data.</text>
</comment>
<feature type="transmembrane region" description="Helical" evidence="1">
    <location>
        <begin position="197"/>
        <end position="216"/>
    </location>
</feature>
<evidence type="ECO:0008006" key="4">
    <source>
        <dbReference type="Google" id="ProtNLM"/>
    </source>
</evidence>
<gene>
    <name evidence="2" type="ORF">SIID45300_02471</name>
</gene>
<dbReference type="RefSeq" id="WP_420905806.1">
    <property type="nucleotide sequence ID" value="NZ_BAAFGK010000004.1"/>
</dbReference>
<dbReference type="Proteomes" id="UP001628193">
    <property type="component" value="Unassembled WGS sequence"/>
</dbReference>
<evidence type="ECO:0000313" key="2">
    <source>
        <dbReference type="EMBL" id="GAB0058127.1"/>
    </source>
</evidence>
<feature type="transmembrane region" description="Helical" evidence="1">
    <location>
        <begin position="119"/>
        <end position="145"/>
    </location>
</feature>
<name>A0ABQ0CB51_9PROT</name>
<proteinExistence type="predicted"/>
<dbReference type="PANTHER" id="PTHR43269:SF2">
    <property type="entry name" value="SODIUM_PROTON ANTIPORTER 1-RELATED"/>
    <property type="match status" value="1"/>
</dbReference>
<protein>
    <recommendedName>
        <fullName evidence="4">Citrate transporter</fullName>
    </recommendedName>
</protein>
<dbReference type="PANTHER" id="PTHR43269">
    <property type="entry name" value="SODIUM/PROTON ANTIPORTER 1-RELATED"/>
    <property type="match status" value="1"/>
</dbReference>
<keyword evidence="1" id="KW-0812">Transmembrane</keyword>